<evidence type="ECO:0000313" key="5">
    <source>
        <dbReference type="Proteomes" id="UP001596379"/>
    </source>
</evidence>
<comment type="caution">
    <text evidence="4">The sequence shown here is derived from an EMBL/GenBank/DDBJ whole genome shotgun (WGS) entry which is preliminary data.</text>
</comment>
<evidence type="ECO:0000313" key="4">
    <source>
        <dbReference type="EMBL" id="MFC7298540.1"/>
    </source>
</evidence>
<gene>
    <name evidence="4" type="ORF">ACFQO0_08835</name>
</gene>
<organism evidence="4 5">
    <name type="scientific">Herminiimonas aquatilis</name>
    <dbReference type="NCBI Taxonomy" id="345342"/>
    <lineage>
        <taxon>Bacteria</taxon>
        <taxon>Pseudomonadati</taxon>
        <taxon>Pseudomonadota</taxon>
        <taxon>Betaproteobacteria</taxon>
        <taxon>Burkholderiales</taxon>
        <taxon>Oxalobacteraceae</taxon>
        <taxon>Herminiimonas</taxon>
    </lineage>
</organism>
<dbReference type="RefSeq" id="WP_382233753.1">
    <property type="nucleotide sequence ID" value="NZ_JBHTCC010000001.1"/>
</dbReference>
<evidence type="ECO:0000256" key="2">
    <source>
        <dbReference type="SAM" id="SignalP"/>
    </source>
</evidence>
<accession>A0ABW2J4X2</accession>
<keyword evidence="5" id="KW-1185">Reference proteome</keyword>
<protein>
    <recommendedName>
        <fullName evidence="3">EF-hand domain-containing protein</fullName>
    </recommendedName>
</protein>
<feature type="chain" id="PRO_5046714577" description="EF-hand domain-containing protein" evidence="2">
    <location>
        <begin position="20"/>
        <end position="94"/>
    </location>
</feature>
<sequence length="94" mass="10267">MNAKLFAIATVLLSNVAFSQPAAGTDVRRAAAENTAARNNPQTPKSITKSQAKAAKLVRVVENFERIDTNSDGVVTRQELRLYALSTRRHVPMT</sequence>
<dbReference type="PROSITE" id="PS00018">
    <property type="entry name" value="EF_HAND_1"/>
    <property type="match status" value="1"/>
</dbReference>
<name>A0ABW2J4X2_9BURK</name>
<dbReference type="EMBL" id="JBHTCC010000001">
    <property type="protein sequence ID" value="MFC7298540.1"/>
    <property type="molecule type" value="Genomic_DNA"/>
</dbReference>
<feature type="compositionally biased region" description="Polar residues" evidence="1">
    <location>
        <begin position="41"/>
        <end position="51"/>
    </location>
</feature>
<dbReference type="InterPro" id="IPR002048">
    <property type="entry name" value="EF_hand_dom"/>
</dbReference>
<dbReference type="InterPro" id="IPR018247">
    <property type="entry name" value="EF_Hand_1_Ca_BS"/>
</dbReference>
<reference evidence="5" key="1">
    <citation type="journal article" date="2019" name="Int. J. Syst. Evol. Microbiol.">
        <title>The Global Catalogue of Microorganisms (GCM) 10K type strain sequencing project: providing services to taxonomists for standard genome sequencing and annotation.</title>
        <authorList>
            <consortium name="The Broad Institute Genomics Platform"/>
            <consortium name="The Broad Institute Genome Sequencing Center for Infectious Disease"/>
            <person name="Wu L."/>
            <person name="Ma J."/>
        </authorList>
    </citation>
    <scope>NUCLEOTIDE SEQUENCE [LARGE SCALE GENOMIC DNA]</scope>
    <source>
        <strain evidence="5">CCUG 36956</strain>
    </source>
</reference>
<evidence type="ECO:0000256" key="1">
    <source>
        <dbReference type="SAM" id="MobiDB-lite"/>
    </source>
</evidence>
<keyword evidence="2" id="KW-0732">Signal</keyword>
<feature type="domain" description="EF-hand" evidence="3">
    <location>
        <begin position="55"/>
        <end position="90"/>
    </location>
</feature>
<feature type="signal peptide" evidence="2">
    <location>
        <begin position="1"/>
        <end position="19"/>
    </location>
</feature>
<dbReference type="Proteomes" id="UP001596379">
    <property type="component" value="Unassembled WGS sequence"/>
</dbReference>
<proteinExistence type="predicted"/>
<dbReference type="PROSITE" id="PS50222">
    <property type="entry name" value="EF_HAND_2"/>
    <property type="match status" value="1"/>
</dbReference>
<feature type="region of interest" description="Disordered" evidence="1">
    <location>
        <begin position="30"/>
        <end position="51"/>
    </location>
</feature>
<evidence type="ECO:0000259" key="3">
    <source>
        <dbReference type="PROSITE" id="PS50222"/>
    </source>
</evidence>